<keyword evidence="5" id="KW-0539">Nucleus</keyword>
<proteinExistence type="predicted"/>
<evidence type="ECO:0000256" key="5">
    <source>
        <dbReference type="ARBA" id="ARBA00023242"/>
    </source>
</evidence>
<feature type="compositionally biased region" description="Polar residues" evidence="6">
    <location>
        <begin position="15"/>
        <end position="24"/>
    </location>
</feature>
<dbReference type="GO" id="GO:0008270">
    <property type="term" value="F:zinc ion binding"/>
    <property type="evidence" value="ECO:0007669"/>
    <property type="project" value="InterPro"/>
</dbReference>
<evidence type="ECO:0000256" key="3">
    <source>
        <dbReference type="ARBA" id="ARBA00023125"/>
    </source>
</evidence>
<evidence type="ECO:0000313" key="8">
    <source>
        <dbReference type="EMBL" id="QKX55135.1"/>
    </source>
</evidence>
<dbReference type="PROSITE" id="PS00463">
    <property type="entry name" value="ZN2_CY6_FUNGAL_1"/>
    <property type="match status" value="1"/>
</dbReference>
<evidence type="ECO:0000256" key="1">
    <source>
        <dbReference type="ARBA" id="ARBA00022723"/>
    </source>
</evidence>
<dbReference type="InterPro" id="IPR001138">
    <property type="entry name" value="Zn2Cys6_DnaBD"/>
</dbReference>
<evidence type="ECO:0000256" key="4">
    <source>
        <dbReference type="ARBA" id="ARBA00023163"/>
    </source>
</evidence>
<dbReference type="GO" id="GO:0000981">
    <property type="term" value="F:DNA-binding transcription factor activity, RNA polymerase II-specific"/>
    <property type="evidence" value="ECO:0007669"/>
    <property type="project" value="InterPro"/>
</dbReference>
<dbReference type="GO" id="GO:0003677">
    <property type="term" value="F:DNA binding"/>
    <property type="evidence" value="ECO:0007669"/>
    <property type="project" value="UniProtKB-KW"/>
</dbReference>
<keyword evidence="2" id="KW-0805">Transcription regulation</keyword>
<dbReference type="Pfam" id="PF00172">
    <property type="entry name" value="Zn_clus"/>
    <property type="match status" value="1"/>
</dbReference>
<dbReference type="CDD" id="cd00067">
    <property type="entry name" value="GAL4"/>
    <property type="match status" value="1"/>
</dbReference>
<evidence type="ECO:0000259" key="7">
    <source>
        <dbReference type="PROSITE" id="PS50048"/>
    </source>
</evidence>
<sequence length="737" mass="82456">MTGGQRPRRPPPNALSINPQQLQPSVTSSSSDAGDSRLRVPNEPSSRQTGNPKVAIPRVPGLLEQSNTNKRVGHACESCREQKTKCSGDRPACERCQELGLMCLYGDRKRERTAKQLRDYANQVNEYEQLLNSLHPKLDPEDVQTIQDTLAKYRLDTDKYTSDDFSTFFSRSGPSDSSDHTSAPGRPALLNVLSGADYTEEDFNRNDQSKALGFVGKHAETAWLYNLKREIESNTGDAEQTEPNLLEGHRGYHSIASASYFLDDCEITINEDIDPLGRPSQVVANGLVQTFFNTVHADLPILRKETFLNQVNSFYTAAFVQPGRQWLAILNLVFAIASRSDQHQIRNTLRNVGEETLQYFSRAWKLGLKDTCLLDHADLQQVQIEGLTSFFLLSLGHINRAWRICGLAVRSATAMGLNLRSESNYVTLASKESRYKVWWSLYTLETLLGIMLGRPISVEKEFCTTPFPVPFEEHDFSDPKVIQVMSDGRLRNNLLGHVIAGPFGDASLALTGQSIRTAMELLKPNHVLYFVCFLDLARLMRQVVEALYAPDVSQYLPTDPEIVITDLNIKADVWLSKLPSAFKFTDEKRVTTRDYRCLRLGLQYYSTRILISKSCLHSLDWSSAGDHRFYEKTGDSCVEAACHMLGLFPAAFDATWLTEVAPWWSVLHYLVQATTVLLIRVSASADSSRNLRHALDKAATWLSGLSLKDLASQRAYAVCASLLEQLDPMAGQGGGVR</sequence>
<dbReference type="AlphaFoldDB" id="A0A7H8QNU7"/>
<dbReference type="GO" id="GO:0006351">
    <property type="term" value="P:DNA-templated transcription"/>
    <property type="evidence" value="ECO:0007669"/>
    <property type="project" value="InterPro"/>
</dbReference>
<dbReference type="Pfam" id="PF04082">
    <property type="entry name" value="Fungal_trans"/>
    <property type="match status" value="1"/>
</dbReference>
<dbReference type="SMART" id="SM00066">
    <property type="entry name" value="GAL4"/>
    <property type="match status" value="1"/>
</dbReference>
<dbReference type="Gene3D" id="4.10.240.10">
    <property type="entry name" value="Zn(2)-C6 fungal-type DNA-binding domain"/>
    <property type="match status" value="1"/>
</dbReference>
<dbReference type="KEGG" id="trg:TRUGW13939_02227"/>
<dbReference type="InterPro" id="IPR053230">
    <property type="entry name" value="Trans_reg_galc"/>
</dbReference>
<accession>A0A7H8QNU7</accession>
<evidence type="ECO:0000256" key="6">
    <source>
        <dbReference type="SAM" id="MobiDB-lite"/>
    </source>
</evidence>
<name>A0A7H8QNU7_TALRU</name>
<dbReference type="GeneID" id="55989736"/>
<dbReference type="PANTHER" id="PTHR47654">
    <property type="entry name" value="ZN(II)2CYS6 TRANSCRIPTION FACTOR (EUROFUNG)-RELATED"/>
    <property type="match status" value="1"/>
</dbReference>
<reference evidence="9" key="1">
    <citation type="submission" date="2020-06" db="EMBL/GenBank/DDBJ databases">
        <title>A chromosome-scale genome assembly of Talaromyces rugulosus W13939.</title>
        <authorList>
            <person name="Wang B."/>
            <person name="Guo L."/>
            <person name="Ye K."/>
            <person name="Wang L."/>
        </authorList>
    </citation>
    <scope>NUCLEOTIDE SEQUENCE [LARGE SCALE GENOMIC DNA]</scope>
    <source>
        <strain evidence="9">W13939</strain>
    </source>
</reference>
<keyword evidence="1" id="KW-0479">Metal-binding</keyword>
<dbReference type="SUPFAM" id="SSF57701">
    <property type="entry name" value="Zn2/Cys6 DNA-binding domain"/>
    <property type="match status" value="1"/>
</dbReference>
<feature type="region of interest" description="Disordered" evidence="6">
    <location>
        <begin position="1"/>
        <end position="74"/>
    </location>
</feature>
<dbReference type="EMBL" id="CP055898">
    <property type="protein sequence ID" value="QKX55135.1"/>
    <property type="molecule type" value="Genomic_DNA"/>
</dbReference>
<dbReference type="SMART" id="SM00906">
    <property type="entry name" value="Fungal_trans"/>
    <property type="match status" value="1"/>
</dbReference>
<evidence type="ECO:0000313" key="9">
    <source>
        <dbReference type="Proteomes" id="UP000509510"/>
    </source>
</evidence>
<organism evidence="8 9">
    <name type="scientific">Talaromyces rugulosus</name>
    <name type="common">Penicillium rugulosum</name>
    <dbReference type="NCBI Taxonomy" id="121627"/>
    <lineage>
        <taxon>Eukaryota</taxon>
        <taxon>Fungi</taxon>
        <taxon>Dikarya</taxon>
        <taxon>Ascomycota</taxon>
        <taxon>Pezizomycotina</taxon>
        <taxon>Eurotiomycetes</taxon>
        <taxon>Eurotiomycetidae</taxon>
        <taxon>Eurotiales</taxon>
        <taxon>Trichocomaceae</taxon>
        <taxon>Talaromyces</taxon>
        <taxon>Talaromyces sect. Islandici</taxon>
    </lineage>
</organism>
<keyword evidence="9" id="KW-1185">Reference proteome</keyword>
<dbReference type="RefSeq" id="XP_035341314.1">
    <property type="nucleotide sequence ID" value="XM_035485421.1"/>
</dbReference>
<dbReference type="Proteomes" id="UP000509510">
    <property type="component" value="Chromosome I"/>
</dbReference>
<gene>
    <name evidence="8" type="ORF">TRUGW13939_02227</name>
</gene>
<dbReference type="InterPro" id="IPR036864">
    <property type="entry name" value="Zn2-C6_fun-type_DNA-bd_sf"/>
</dbReference>
<feature type="domain" description="Zn(2)-C6 fungal-type" evidence="7">
    <location>
        <begin position="75"/>
        <end position="105"/>
    </location>
</feature>
<dbReference type="CDD" id="cd12148">
    <property type="entry name" value="fungal_TF_MHR"/>
    <property type="match status" value="1"/>
</dbReference>
<keyword evidence="3" id="KW-0238">DNA-binding</keyword>
<evidence type="ECO:0000256" key="2">
    <source>
        <dbReference type="ARBA" id="ARBA00023015"/>
    </source>
</evidence>
<dbReference type="PROSITE" id="PS50048">
    <property type="entry name" value="ZN2_CY6_FUNGAL_2"/>
    <property type="match status" value="1"/>
</dbReference>
<protein>
    <recommendedName>
        <fullName evidence="7">Zn(2)-C6 fungal-type domain-containing protein</fullName>
    </recommendedName>
</protein>
<dbReference type="PANTHER" id="PTHR47654:SF1">
    <property type="entry name" value="ZN(II)2CYS6 TRANSCRIPTION FACTOR (EUROFUNG)"/>
    <property type="match status" value="1"/>
</dbReference>
<dbReference type="OrthoDB" id="5296287at2759"/>
<keyword evidence="4" id="KW-0804">Transcription</keyword>
<dbReference type="InterPro" id="IPR007219">
    <property type="entry name" value="XnlR_reg_dom"/>
</dbReference>